<evidence type="ECO:0008006" key="2">
    <source>
        <dbReference type="Google" id="ProtNLM"/>
    </source>
</evidence>
<dbReference type="AlphaFoldDB" id="W8YDF4"/>
<dbReference type="EMBL" id="HG810024">
    <property type="protein sequence ID" value="CDN39564.1"/>
    <property type="molecule type" value="Genomic_DNA"/>
</dbReference>
<dbReference type="HOGENOM" id="CLU_3371917_0_0_9"/>
<reference evidence="1" key="1">
    <citation type="submission" date="2014-01" db="EMBL/GenBank/DDBJ databases">
        <title>Draft genome sequence of highly nematicidal Bacillus thuringiensis DB27.</title>
        <authorList>
            <person name="Iatsenko I."/>
            <person name="Pickard D."/>
            <person name="Corton C."/>
            <person name="Dougan G."/>
            <person name="Sommer R.J."/>
        </authorList>
    </citation>
    <scope>NUCLEOTIDE SEQUENCE [LARGE SCALE GENOMIC DNA]</scope>
    <source>
        <strain evidence="1">DB27</strain>
    </source>
</reference>
<dbReference type="Proteomes" id="UP000030682">
    <property type="component" value="Unassembled WGS sequence"/>
</dbReference>
<sequence>MFWLGCFIGYCVGTTFCLLLMIQVMKAKEVKELD</sequence>
<evidence type="ECO:0000313" key="1">
    <source>
        <dbReference type="EMBL" id="CDN39564.1"/>
    </source>
</evidence>
<proteinExistence type="predicted"/>
<organism evidence="1">
    <name type="scientific">Bacillus thuringiensis DB27</name>
    <dbReference type="NCBI Taxonomy" id="1431339"/>
    <lineage>
        <taxon>Bacteria</taxon>
        <taxon>Bacillati</taxon>
        <taxon>Bacillota</taxon>
        <taxon>Bacilli</taxon>
        <taxon>Bacillales</taxon>
        <taxon>Bacillaceae</taxon>
        <taxon>Bacillus</taxon>
        <taxon>Bacillus cereus group</taxon>
    </lineage>
</organism>
<protein>
    <recommendedName>
        <fullName evidence="2">DUF3789 domain-containing protein</fullName>
    </recommendedName>
</protein>
<accession>W8YDF4</accession>
<gene>
    <name evidence="1" type="ORF">BTDB27_p000227</name>
</gene>
<name>W8YDF4_BACTU</name>
<reference evidence="1" key="2">
    <citation type="submission" date="2014-01" db="EMBL/GenBank/DDBJ databases">
        <authorList>
            <person name="Aslett M."/>
        </authorList>
    </citation>
    <scope>NUCLEOTIDE SEQUENCE [LARGE SCALE GENOMIC DNA]</scope>
    <source>
        <strain evidence="1">DB27</strain>
    </source>
</reference>